<organism evidence="1 2">
    <name type="scientific">Draconibacterium sediminis</name>
    <dbReference type="NCBI Taxonomy" id="1544798"/>
    <lineage>
        <taxon>Bacteria</taxon>
        <taxon>Pseudomonadati</taxon>
        <taxon>Bacteroidota</taxon>
        <taxon>Bacteroidia</taxon>
        <taxon>Marinilabiliales</taxon>
        <taxon>Prolixibacteraceae</taxon>
        <taxon>Draconibacterium</taxon>
    </lineage>
</organism>
<name>A0A0D8JI74_9BACT</name>
<reference evidence="1 2" key="1">
    <citation type="submission" date="2014-09" db="EMBL/GenBank/DDBJ databases">
        <title>Draft Genome Sequence of Draconibacterium sp. JN14CK-3.</title>
        <authorList>
            <person name="Dong C."/>
            <person name="Lai Q."/>
            <person name="Shao Z."/>
        </authorList>
    </citation>
    <scope>NUCLEOTIDE SEQUENCE [LARGE SCALE GENOMIC DNA]</scope>
    <source>
        <strain evidence="1 2">JN14CK-3</strain>
    </source>
</reference>
<protein>
    <submittedName>
        <fullName evidence="1">Uncharacterized protein</fullName>
    </submittedName>
</protein>
<accession>A0A0D8JI74</accession>
<gene>
    <name evidence="1" type="ORF">LH29_09435</name>
</gene>
<sequence length="133" mass="14938">MSARLTLLQKVISTPLMQSFVLTVAHAQKFVRLRQLLLKNSPLSIKTLKLAYAGFFYALLLAQITFKRDHIENPVDCYFYFLQICGAERSAFQLTSVLAPFIIYNIFSLGDAIACWQLALPKAELNSTFSAVG</sequence>
<evidence type="ECO:0000313" key="2">
    <source>
        <dbReference type="Proteomes" id="UP000032544"/>
    </source>
</evidence>
<proteinExistence type="predicted"/>
<dbReference type="EMBL" id="JRHC01000001">
    <property type="protein sequence ID" value="KJF45553.1"/>
    <property type="molecule type" value="Genomic_DNA"/>
</dbReference>
<dbReference type="AlphaFoldDB" id="A0A0D8JI74"/>
<keyword evidence="2" id="KW-1185">Reference proteome</keyword>
<evidence type="ECO:0000313" key="1">
    <source>
        <dbReference type="EMBL" id="KJF45553.1"/>
    </source>
</evidence>
<dbReference type="Proteomes" id="UP000032544">
    <property type="component" value="Unassembled WGS sequence"/>
</dbReference>
<comment type="caution">
    <text evidence="1">The sequence shown here is derived from an EMBL/GenBank/DDBJ whole genome shotgun (WGS) entry which is preliminary data.</text>
</comment>